<evidence type="ECO:0000313" key="1">
    <source>
        <dbReference type="EMBL" id="KAI5391768.1"/>
    </source>
</evidence>
<name>A0A9D4VWT1_PEA</name>
<keyword evidence="2" id="KW-1185">Reference proteome</keyword>
<protein>
    <submittedName>
        <fullName evidence="1">Uncharacterized protein</fullName>
    </submittedName>
</protein>
<proteinExistence type="predicted"/>
<dbReference type="Gramene" id="Psat07G0654200-T1">
    <property type="protein sequence ID" value="KAI5391768.1"/>
    <property type="gene ID" value="KIW84_076542"/>
</dbReference>
<dbReference type="AlphaFoldDB" id="A0A9D4VWT1"/>
<reference evidence="1 2" key="1">
    <citation type="journal article" date="2022" name="Nat. Genet.">
        <title>Improved pea reference genome and pan-genome highlight genomic features and evolutionary characteristics.</title>
        <authorList>
            <person name="Yang T."/>
            <person name="Liu R."/>
            <person name="Luo Y."/>
            <person name="Hu S."/>
            <person name="Wang D."/>
            <person name="Wang C."/>
            <person name="Pandey M.K."/>
            <person name="Ge S."/>
            <person name="Xu Q."/>
            <person name="Li N."/>
            <person name="Li G."/>
            <person name="Huang Y."/>
            <person name="Saxena R.K."/>
            <person name="Ji Y."/>
            <person name="Li M."/>
            <person name="Yan X."/>
            <person name="He Y."/>
            <person name="Liu Y."/>
            <person name="Wang X."/>
            <person name="Xiang C."/>
            <person name="Varshney R.K."/>
            <person name="Ding H."/>
            <person name="Gao S."/>
            <person name="Zong X."/>
        </authorList>
    </citation>
    <scope>NUCLEOTIDE SEQUENCE [LARGE SCALE GENOMIC DNA]</scope>
    <source>
        <strain evidence="1 2">cv. Zhongwan 6</strain>
    </source>
</reference>
<evidence type="ECO:0000313" key="2">
    <source>
        <dbReference type="Proteomes" id="UP001058974"/>
    </source>
</evidence>
<dbReference type="EMBL" id="JAMSHJ010000007">
    <property type="protein sequence ID" value="KAI5391768.1"/>
    <property type="molecule type" value="Genomic_DNA"/>
</dbReference>
<accession>A0A9D4VWT1</accession>
<gene>
    <name evidence="1" type="ORF">KIW84_076542</name>
</gene>
<organism evidence="1 2">
    <name type="scientific">Pisum sativum</name>
    <name type="common">Garden pea</name>
    <name type="synonym">Lathyrus oleraceus</name>
    <dbReference type="NCBI Taxonomy" id="3888"/>
    <lineage>
        <taxon>Eukaryota</taxon>
        <taxon>Viridiplantae</taxon>
        <taxon>Streptophyta</taxon>
        <taxon>Embryophyta</taxon>
        <taxon>Tracheophyta</taxon>
        <taxon>Spermatophyta</taxon>
        <taxon>Magnoliopsida</taxon>
        <taxon>eudicotyledons</taxon>
        <taxon>Gunneridae</taxon>
        <taxon>Pentapetalae</taxon>
        <taxon>rosids</taxon>
        <taxon>fabids</taxon>
        <taxon>Fabales</taxon>
        <taxon>Fabaceae</taxon>
        <taxon>Papilionoideae</taxon>
        <taxon>50 kb inversion clade</taxon>
        <taxon>NPAAA clade</taxon>
        <taxon>Hologalegina</taxon>
        <taxon>IRL clade</taxon>
        <taxon>Fabeae</taxon>
        <taxon>Lathyrus</taxon>
    </lineage>
</organism>
<comment type="caution">
    <text evidence="1">The sequence shown here is derived from an EMBL/GenBank/DDBJ whole genome shotgun (WGS) entry which is preliminary data.</text>
</comment>
<dbReference type="Proteomes" id="UP001058974">
    <property type="component" value="Chromosome 7"/>
</dbReference>
<sequence>MNNREQMQNFIKGLKSQTRMVLDAFAGGLIRQMIEPQIKDLIEKMCTNAYCVKTERCLLEGTSEEVQFANFQNNNLYSNTYNSDWKHHPNFRWNNNPNSNANQGMQQSQQALFQRKPTQWEETLYNFIKVTQSSFEQVTRNHEILSRNHDASIKNLKTQIGQLSRQIVALPSSSVGFTGTPLIILRMKYARLWKWILGWLLGRRKLKKLNRIKLKKRKGKLKRRRVRTKVMKRKEESPLINL</sequence>